<dbReference type="Proteomes" id="UP000031970">
    <property type="component" value="Unassembled WGS sequence"/>
</dbReference>
<sequence>MSFLKGRAGDVVANIICVRDCDGLSVCWRIRFDADEIS</sequence>
<accession>A0ABD3ZPT0</accession>
<name>A0ABD3ZPT0_BACIU</name>
<reference evidence="1 2" key="1">
    <citation type="submission" date="2014-11" db="EMBL/GenBank/DDBJ databases">
        <title>Draft Genome Sequences of Nine Bacillus subtilis Strains that Form Spores with High Heat-Resistance.</title>
        <authorList>
            <person name="Krawcyk A.O."/>
            <person name="Berendsen E.M."/>
            <person name="de Jong A."/>
            <person name="Holsappel S."/>
            <person name="Eijlander R.T."/>
            <person name="Wells-Bennik M."/>
            <person name="Kuipers O.P."/>
        </authorList>
    </citation>
    <scope>NUCLEOTIDE SEQUENCE [LARGE SCALE GENOMIC DNA]</scope>
    <source>
        <strain evidence="1 2">B4067</strain>
    </source>
</reference>
<gene>
    <name evidence="1" type="ORF">B4067_0761</name>
</gene>
<proteinExistence type="predicted"/>
<organism evidence="1 2">
    <name type="scientific">Bacillus subtilis subsp. subtilis</name>
    <dbReference type="NCBI Taxonomy" id="135461"/>
    <lineage>
        <taxon>Bacteria</taxon>
        <taxon>Bacillati</taxon>
        <taxon>Bacillota</taxon>
        <taxon>Bacilli</taxon>
        <taxon>Bacillales</taxon>
        <taxon>Bacillaceae</taxon>
        <taxon>Bacillus</taxon>
    </lineage>
</organism>
<protein>
    <submittedName>
        <fullName evidence="1">Uncharacterized protein</fullName>
    </submittedName>
</protein>
<dbReference type="EMBL" id="JSXS01000135">
    <property type="protein sequence ID" value="KIL30153.1"/>
    <property type="molecule type" value="Genomic_DNA"/>
</dbReference>
<dbReference type="AlphaFoldDB" id="A0ABD3ZPT0"/>
<comment type="caution">
    <text evidence="1">The sequence shown here is derived from an EMBL/GenBank/DDBJ whole genome shotgun (WGS) entry which is preliminary data.</text>
</comment>
<evidence type="ECO:0000313" key="1">
    <source>
        <dbReference type="EMBL" id="KIL30153.1"/>
    </source>
</evidence>
<evidence type="ECO:0000313" key="2">
    <source>
        <dbReference type="Proteomes" id="UP000031970"/>
    </source>
</evidence>